<name>A0ACC2ZUW2_9EURO</name>
<evidence type="ECO:0000313" key="1">
    <source>
        <dbReference type="EMBL" id="KAJ9651395.1"/>
    </source>
</evidence>
<dbReference type="Proteomes" id="UP001172386">
    <property type="component" value="Unassembled WGS sequence"/>
</dbReference>
<feature type="non-terminal residue" evidence="1">
    <location>
        <position position="820"/>
    </location>
</feature>
<comment type="caution">
    <text evidence="1">The sequence shown here is derived from an EMBL/GenBank/DDBJ whole genome shotgun (WGS) entry which is preliminary data.</text>
</comment>
<sequence length="820" mass="90242">MVANKRSSNSDPQGPPPSKKQNSQAPNSQSNGEQNASLEGLQQKRLGALEKCEAEANSMGRKRSTGALPKSSGSIKSGWQGGSMNGVSNTLRQETEDDQAKKTFNGANIEITAYDGAVPTSLGTTTNSDTTQPINQAESFLPLISGGVLFENPIPVDPEFFSTIRTFTPSETPPERPWGLRNPGDQNWCYRNAVITALLSSKRFVAYICGWHMPREYDNNASLQEKRYNMLTLLDGIGRVLNDGKSTRSDVEEEIARFRDRVMFPKGISEAKIRTYLPIGSWRGTPGDTRATLKMQCDASEFLQWILDSIAAQLSSKDTLIDVPFDHLEMIRRTQRHCCPNCQWRMRVRRPTIDPARILLLHIPGSDKDPSSEEYNEALHGTGITNMAECMSYSMRSIFDADYVCSRCQTNGAVDPVVRQFKLQTAPEVIFMSLVRFVRNANTGIMEKLFTKVPIEEEFDVGPWLEPHNYGEGTSIRYKLVAVVSHQGPYSSSNENSRGHYHSYIRGGKNTEQWWELDDDKVSPVQFSDFNDAQPWSEEEDGNFDERFTPYCMIYEKVHGMESIKDGRQAMNPSDNTPTDERPAYWLDEWKAEHAAAEQVVADGSLHNLLDKAVPDLNEWEGAEPGASSKTHVPAAAPHLLDNSQSSLSSLFSGSPDPLRKQNSMSPAAAPRAPVAAYGDDTLHLAQPTLDVQAINQPLDEQLVTATQIVDSQQEANSQGKASEIAEVVVMKDASVQAGEATQKPNEEHIKPTSGATAQVHPMTKQHATTSTSPVQPVPIPTPASTSALAAGTQTQPITLPGPPEDEGSEAAVLNVKVRI</sequence>
<organism evidence="1 2">
    <name type="scientific">Neophaeococcomyces mojaviensis</name>
    <dbReference type="NCBI Taxonomy" id="3383035"/>
    <lineage>
        <taxon>Eukaryota</taxon>
        <taxon>Fungi</taxon>
        <taxon>Dikarya</taxon>
        <taxon>Ascomycota</taxon>
        <taxon>Pezizomycotina</taxon>
        <taxon>Eurotiomycetes</taxon>
        <taxon>Chaetothyriomycetidae</taxon>
        <taxon>Chaetothyriales</taxon>
        <taxon>Chaetothyriales incertae sedis</taxon>
        <taxon>Neophaeococcomyces</taxon>
    </lineage>
</organism>
<proteinExistence type="predicted"/>
<accession>A0ACC2ZUW2</accession>
<dbReference type="EMBL" id="JAPDRQ010000259">
    <property type="protein sequence ID" value="KAJ9651395.1"/>
    <property type="molecule type" value="Genomic_DNA"/>
</dbReference>
<reference evidence="1" key="1">
    <citation type="submission" date="2022-10" db="EMBL/GenBank/DDBJ databases">
        <title>Culturing micro-colonial fungi from biological soil crusts in the Mojave desert and describing Neophaeococcomyces mojavensis, and introducing the new genera and species Taxawa tesnikishii.</title>
        <authorList>
            <person name="Kurbessoian T."/>
            <person name="Stajich J.E."/>
        </authorList>
    </citation>
    <scope>NUCLEOTIDE SEQUENCE</scope>
    <source>
        <strain evidence="1">JES_112</strain>
    </source>
</reference>
<keyword evidence="2" id="KW-1185">Reference proteome</keyword>
<evidence type="ECO:0000313" key="2">
    <source>
        <dbReference type="Proteomes" id="UP001172386"/>
    </source>
</evidence>
<protein>
    <submittedName>
        <fullName evidence="1">Uncharacterized protein</fullName>
    </submittedName>
</protein>
<gene>
    <name evidence="1" type="ORF">H2198_009310</name>
</gene>